<name>A0ABN3LF41_9ACTN</name>
<evidence type="ECO:0000313" key="3">
    <source>
        <dbReference type="Proteomes" id="UP001501721"/>
    </source>
</evidence>
<reference evidence="2 3" key="1">
    <citation type="journal article" date="2019" name="Int. J. Syst. Evol. Microbiol.">
        <title>The Global Catalogue of Microorganisms (GCM) 10K type strain sequencing project: providing services to taxonomists for standard genome sequencing and annotation.</title>
        <authorList>
            <consortium name="The Broad Institute Genomics Platform"/>
            <consortium name="The Broad Institute Genome Sequencing Center for Infectious Disease"/>
            <person name="Wu L."/>
            <person name="Ma J."/>
        </authorList>
    </citation>
    <scope>NUCLEOTIDE SEQUENCE [LARGE SCALE GENOMIC DNA]</scope>
    <source>
        <strain evidence="2 3">JCM 6923</strain>
    </source>
</reference>
<protein>
    <submittedName>
        <fullName evidence="2">Uncharacterized protein</fullName>
    </submittedName>
</protein>
<proteinExistence type="predicted"/>
<keyword evidence="3" id="KW-1185">Reference proteome</keyword>
<sequence>MREPQDLPVHPDPPPAARRGQLDDDGSFPGHASSIVRTGGGRTRTGFWLWFRLRAGFRRSIFAHSFDSSANSVDRTAK</sequence>
<dbReference type="Proteomes" id="UP001501721">
    <property type="component" value="Unassembled WGS sequence"/>
</dbReference>
<evidence type="ECO:0000313" key="2">
    <source>
        <dbReference type="EMBL" id="GAA2482748.1"/>
    </source>
</evidence>
<organism evidence="2 3">
    <name type="scientific">Streptomyces graminearus</name>
    <dbReference type="NCBI Taxonomy" id="284030"/>
    <lineage>
        <taxon>Bacteria</taxon>
        <taxon>Bacillati</taxon>
        <taxon>Actinomycetota</taxon>
        <taxon>Actinomycetes</taxon>
        <taxon>Kitasatosporales</taxon>
        <taxon>Streptomycetaceae</taxon>
        <taxon>Streptomyces</taxon>
    </lineage>
</organism>
<gene>
    <name evidence="2" type="ORF">GCM10010422_29630</name>
</gene>
<comment type="caution">
    <text evidence="2">The sequence shown here is derived from an EMBL/GenBank/DDBJ whole genome shotgun (WGS) entry which is preliminary data.</text>
</comment>
<feature type="region of interest" description="Disordered" evidence="1">
    <location>
        <begin position="1"/>
        <end position="41"/>
    </location>
</feature>
<dbReference type="EMBL" id="BAAATL010000013">
    <property type="protein sequence ID" value="GAA2482748.1"/>
    <property type="molecule type" value="Genomic_DNA"/>
</dbReference>
<accession>A0ABN3LF41</accession>
<evidence type="ECO:0000256" key="1">
    <source>
        <dbReference type="SAM" id="MobiDB-lite"/>
    </source>
</evidence>